<evidence type="ECO:0000256" key="4">
    <source>
        <dbReference type="ARBA" id="ARBA00023315"/>
    </source>
</evidence>
<dbReference type="GO" id="GO:0008299">
    <property type="term" value="P:isoprenoid biosynthetic process"/>
    <property type="evidence" value="ECO:0007669"/>
    <property type="project" value="UniProtKB-KW"/>
</dbReference>
<dbReference type="InterPro" id="IPR020616">
    <property type="entry name" value="Thiolase_N"/>
</dbReference>
<protein>
    <submittedName>
        <fullName evidence="7">Acetyl-CoA acetyltransferase</fullName>
    </submittedName>
</protein>
<dbReference type="PROSITE" id="PS00099">
    <property type="entry name" value="THIOLASE_3"/>
    <property type="match status" value="1"/>
</dbReference>
<dbReference type="Pfam" id="PF00108">
    <property type="entry name" value="Thiolase_N"/>
    <property type="match status" value="1"/>
</dbReference>
<dbReference type="Proteomes" id="UP000240322">
    <property type="component" value="Unassembled WGS sequence"/>
</dbReference>
<evidence type="ECO:0000256" key="1">
    <source>
        <dbReference type="ARBA" id="ARBA00010982"/>
    </source>
</evidence>
<keyword evidence="4" id="KW-0012">Acyltransferase</keyword>
<dbReference type="InterPro" id="IPR002155">
    <property type="entry name" value="Thiolase"/>
</dbReference>
<proteinExistence type="inferred from homology"/>
<evidence type="ECO:0000256" key="2">
    <source>
        <dbReference type="ARBA" id="ARBA00022679"/>
    </source>
</evidence>
<dbReference type="InterPro" id="IPR020610">
    <property type="entry name" value="Thiolase_AS"/>
</dbReference>
<dbReference type="PANTHER" id="PTHR18919:SF107">
    <property type="entry name" value="ACETYL-COA ACETYLTRANSFERASE, CYTOSOLIC"/>
    <property type="match status" value="1"/>
</dbReference>
<organism evidence="7 8">
    <name type="scientific">Candidatus Marsarchaeota G2 archaeon OSP_D</name>
    <dbReference type="NCBI Taxonomy" id="1978157"/>
    <lineage>
        <taxon>Archaea</taxon>
        <taxon>Candidatus Marsarchaeota</taxon>
        <taxon>Candidatus Marsarchaeota group 2</taxon>
    </lineage>
</organism>
<dbReference type="PANTHER" id="PTHR18919">
    <property type="entry name" value="ACETYL-COA C-ACYLTRANSFERASE"/>
    <property type="match status" value="1"/>
</dbReference>
<name>A0A2R6B0S2_9ARCH</name>
<accession>A0A2R6B0S2</accession>
<dbReference type="InterPro" id="IPR020613">
    <property type="entry name" value="Thiolase_CS"/>
</dbReference>
<evidence type="ECO:0000313" key="7">
    <source>
        <dbReference type="EMBL" id="PSN92241.1"/>
    </source>
</evidence>
<dbReference type="InterPro" id="IPR020617">
    <property type="entry name" value="Thiolase_C"/>
</dbReference>
<dbReference type="PIRSF" id="PIRSF000429">
    <property type="entry name" value="Ac-CoA_Ac_transf"/>
    <property type="match status" value="1"/>
</dbReference>
<dbReference type="SUPFAM" id="SSF53901">
    <property type="entry name" value="Thiolase-like"/>
    <property type="match status" value="2"/>
</dbReference>
<feature type="domain" description="Thiolase N-terminal" evidence="5">
    <location>
        <begin position="2"/>
        <end position="253"/>
    </location>
</feature>
<keyword evidence="2 7" id="KW-0808">Transferase</keyword>
<evidence type="ECO:0000256" key="3">
    <source>
        <dbReference type="ARBA" id="ARBA00023229"/>
    </source>
</evidence>
<dbReference type="NCBIfam" id="TIGR01930">
    <property type="entry name" value="AcCoA-C-Actrans"/>
    <property type="match status" value="1"/>
</dbReference>
<dbReference type="PROSITE" id="PS00737">
    <property type="entry name" value="THIOLASE_2"/>
    <property type="match status" value="1"/>
</dbReference>
<evidence type="ECO:0000259" key="5">
    <source>
        <dbReference type="Pfam" id="PF00108"/>
    </source>
</evidence>
<comment type="similarity">
    <text evidence="1">Belongs to the thiolase-like superfamily. Thiolase family.</text>
</comment>
<sequence>MARSPIGKFGGAFRNTNPVELGSQIARETLNRSRVDPAFVELVVFGNVLRAGHGQDLSRQISIKAGIPNRVDAYSVDMVCSSGMIAVINASQFVSLGDARAVLAGGVESMSQAGFLLSGGLRWGVKSLMDSRMELVDIMLRDGLTDPFNLKLMGEEADMVAGGMGVSRRELDEVAYTSHLRASNAYKKGFFEDEVVPIQVDGTIVSMDQGIRQDTSIEKLSSLPPAFSASGLHTAGSSSQISDGAAAMLIMNSKAVNEAGVKPIARILGYSWVGTESWRFVEAPIPAVKKLLEKLNMRINDFDYFENNEAFAVSSVIYHKKLGIDYDRLNVFGGAIALGHPIGATGARIIITLINTLRRLGGRRGIASLCHGVGGATAIAVELV</sequence>
<evidence type="ECO:0000313" key="8">
    <source>
        <dbReference type="Proteomes" id="UP000240322"/>
    </source>
</evidence>
<dbReference type="AlphaFoldDB" id="A0A2R6B0S2"/>
<dbReference type="GO" id="GO:0016747">
    <property type="term" value="F:acyltransferase activity, transferring groups other than amino-acyl groups"/>
    <property type="evidence" value="ECO:0007669"/>
    <property type="project" value="InterPro"/>
</dbReference>
<comment type="caution">
    <text evidence="7">The sequence shown here is derived from an EMBL/GenBank/DDBJ whole genome shotgun (WGS) entry which is preliminary data.</text>
</comment>
<dbReference type="InterPro" id="IPR016039">
    <property type="entry name" value="Thiolase-like"/>
</dbReference>
<dbReference type="Pfam" id="PF02803">
    <property type="entry name" value="Thiolase_C"/>
    <property type="match status" value="1"/>
</dbReference>
<gene>
    <name evidence="7" type="ORF">B9Q03_01570</name>
</gene>
<dbReference type="CDD" id="cd00751">
    <property type="entry name" value="thiolase"/>
    <property type="match status" value="1"/>
</dbReference>
<dbReference type="EMBL" id="NEXE01000007">
    <property type="protein sequence ID" value="PSN92241.1"/>
    <property type="molecule type" value="Genomic_DNA"/>
</dbReference>
<feature type="domain" description="Thiolase C-terminal" evidence="6">
    <location>
        <begin position="262"/>
        <end position="382"/>
    </location>
</feature>
<reference evidence="7 8" key="1">
    <citation type="submission" date="2017-04" db="EMBL/GenBank/DDBJ databases">
        <title>Novel microbial lineages endemic to geothermal iron-oxide mats fill important gaps in the evolutionary history of Archaea.</title>
        <authorList>
            <person name="Jay Z.J."/>
            <person name="Beam J.P."/>
            <person name="Dlakic M."/>
            <person name="Rusch D.B."/>
            <person name="Kozubal M.A."/>
            <person name="Inskeep W.P."/>
        </authorList>
    </citation>
    <scope>NUCLEOTIDE SEQUENCE [LARGE SCALE GENOMIC DNA]</scope>
    <source>
        <strain evidence="7">OSP_D</strain>
    </source>
</reference>
<evidence type="ECO:0000259" key="6">
    <source>
        <dbReference type="Pfam" id="PF02803"/>
    </source>
</evidence>
<keyword evidence="3" id="KW-0414">Isoprene biosynthesis</keyword>
<dbReference type="Gene3D" id="3.40.47.10">
    <property type="match status" value="2"/>
</dbReference>